<protein>
    <submittedName>
        <fullName evidence="1">Uncharacterized protein</fullName>
    </submittedName>
</protein>
<accession>A0A481Z8Y0</accession>
<organism evidence="1">
    <name type="scientific">Pithovirus LCPAC304</name>
    <dbReference type="NCBI Taxonomy" id="2506594"/>
    <lineage>
        <taxon>Viruses</taxon>
        <taxon>Pithoviruses</taxon>
    </lineage>
</organism>
<proteinExistence type="predicted"/>
<reference evidence="1" key="1">
    <citation type="journal article" date="2019" name="MBio">
        <title>Virus Genomes from Deep Sea Sediments Expand the Ocean Megavirome and Support Independent Origins of Viral Gigantism.</title>
        <authorList>
            <person name="Backstrom D."/>
            <person name="Yutin N."/>
            <person name="Jorgensen S.L."/>
            <person name="Dharamshi J."/>
            <person name="Homa F."/>
            <person name="Zaremba-Niedwiedzka K."/>
            <person name="Spang A."/>
            <person name="Wolf Y.I."/>
            <person name="Koonin E.V."/>
            <person name="Ettema T.J."/>
        </authorList>
    </citation>
    <scope>NUCLEOTIDE SEQUENCE</scope>
</reference>
<gene>
    <name evidence="1" type="ORF">LCPAC304_06910</name>
</gene>
<name>A0A481Z8Y0_9VIRU</name>
<dbReference type="EMBL" id="MK500575">
    <property type="protein sequence ID" value="QBK92344.1"/>
    <property type="molecule type" value="Genomic_DNA"/>
</dbReference>
<sequence>MQGISLDIVAKIFVEIERSDVALNFARTCSMCYYYFKEVDLPRRIKRANEDETYLLERASSCDPLLFLCDLEQKIKMRITPTVEFLIPKTFDVLKILFSVSTLSFMKKFMRYHPITITKLSTKIWLEKHLKQTMEREDDNPEVLDFMLQYIVDRFEPFKDYFPSKVSPLSYTSLADGKVTTLFPEKDLEIVKHHSPVNTLEDYLLKILGSLSADKNQTMYQPAITKCARSCKTLNFFIEALEKSDDPKKELKIQMRNLVSLFMGREIGDEELNECLRRQDFPAEVKELLEL</sequence>
<evidence type="ECO:0000313" key="1">
    <source>
        <dbReference type="EMBL" id="QBK92344.1"/>
    </source>
</evidence>